<gene>
    <name evidence="8" type="ORF">CSOL1703_00014795</name>
</gene>
<evidence type="ECO:0000256" key="4">
    <source>
        <dbReference type="ARBA" id="ARBA00022989"/>
    </source>
</evidence>
<reference evidence="9" key="1">
    <citation type="submission" date="2019-06" db="EMBL/GenBank/DDBJ databases">
        <authorList>
            <person name="Broberg M."/>
        </authorList>
    </citation>
    <scope>NUCLEOTIDE SEQUENCE [LARGE SCALE GENOMIC DNA]</scope>
</reference>
<feature type="transmembrane region" description="Helical" evidence="7">
    <location>
        <begin position="195"/>
        <end position="218"/>
    </location>
</feature>
<keyword evidence="5 7" id="KW-0472">Membrane</keyword>
<feature type="transmembrane region" description="Helical" evidence="7">
    <location>
        <begin position="278"/>
        <end position="301"/>
    </location>
</feature>
<comment type="caution">
    <text evidence="8">The sequence shown here is derived from an EMBL/GenBank/DDBJ whole genome shotgun (WGS) entry which is preliminary data.</text>
</comment>
<comment type="subcellular location">
    <subcellularLocation>
        <location evidence="1">Membrane</location>
        <topology evidence="1">Multi-pass membrane protein</topology>
    </subcellularLocation>
</comment>
<sequence length="513" mass="56299">MENHEKHSSSDVKDNDKGSETRPKCGESVKGGTLIVEEVRLHKPFTTLTAMGLGHSITNTAITLLVGMSSTIALGGPPLFIWGFVAMAVVGVAVSVSLGELASALPHTGGQYFWVAVLGPPKFRRFLSYITGIVAWAGAVCTTASVCLVVPIMIFNMVSIRNPDFIYQPWMGFVGYQIINSFLFLFNLYSRCLPYISSTLLVFTVSSLVAIFVSMLAVSSPKQDPSRVFVDLYNSSGWPDGVAFLIGINAPNWGFSSLDAVVHLADEIPNPRRNIPKALLLTVAVGSFTGILILLSAFFSATDLEDIASSTTPSLQIFYQAFGGNLGAAVGLQALVTVSASGSIVGIHTWQSRMAWAFSRDKGFPFHRYLNRIAPEPFATPIYAHIWSCAWTALLGCLYLGSQLAFNSLVSAGMLLQYITYSISILCLLWYGRSNLRHGPFWFPRFGLVCNVVTVMWSITAVVFYSFPYYLPTEADQMNYVSCVIVGIFLYALLYWVLFGKREFSPPEPEYHD</sequence>
<dbReference type="GO" id="GO:0006865">
    <property type="term" value="P:amino acid transport"/>
    <property type="evidence" value="ECO:0007669"/>
    <property type="project" value="InterPro"/>
</dbReference>
<dbReference type="OrthoDB" id="3257095at2759"/>
<evidence type="ECO:0000256" key="7">
    <source>
        <dbReference type="SAM" id="Phobius"/>
    </source>
</evidence>
<evidence type="ECO:0008006" key="10">
    <source>
        <dbReference type="Google" id="ProtNLM"/>
    </source>
</evidence>
<feature type="transmembrane region" description="Helical" evidence="7">
    <location>
        <begin position="79"/>
        <end position="106"/>
    </location>
</feature>
<feature type="region of interest" description="Disordered" evidence="6">
    <location>
        <begin position="1"/>
        <end position="28"/>
    </location>
</feature>
<dbReference type="Pfam" id="PF13520">
    <property type="entry name" value="AA_permease_2"/>
    <property type="match status" value="1"/>
</dbReference>
<feature type="transmembrane region" description="Helical" evidence="7">
    <location>
        <begin position="126"/>
        <end position="158"/>
    </location>
</feature>
<feature type="transmembrane region" description="Helical" evidence="7">
    <location>
        <begin position="408"/>
        <end position="431"/>
    </location>
</feature>
<name>A0A9P0EJG1_9HYPO</name>
<feature type="transmembrane region" description="Helical" evidence="7">
    <location>
        <begin position="479"/>
        <end position="498"/>
    </location>
</feature>
<proteinExistence type="predicted"/>
<organism evidence="8 9">
    <name type="scientific">Clonostachys solani</name>
    <dbReference type="NCBI Taxonomy" id="160281"/>
    <lineage>
        <taxon>Eukaryota</taxon>
        <taxon>Fungi</taxon>
        <taxon>Dikarya</taxon>
        <taxon>Ascomycota</taxon>
        <taxon>Pezizomycotina</taxon>
        <taxon>Sordariomycetes</taxon>
        <taxon>Hypocreomycetidae</taxon>
        <taxon>Hypocreales</taxon>
        <taxon>Bionectriaceae</taxon>
        <taxon>Clonostachys</taxon>
    </lineage>
</organism>
<dbReference type="Proteomes" id="UP000775872">
    <property type="component" value="Unassembled WGS sequence"/>
</dbReference>
<reference evidence="8 9" key="2">
    <citation type="submission" date="2021-10" db="EMBL/GenBank/DDBJ databases">
        <authorList>
            <person name="Piombo E."/>
        </authorList>
    </citation>
    <scope>NUCLEOTIDE SEQUENCE [LARGE SCALE GENOMIC DNA]</scope>
</reference>
<feature type="transmembrane region" description="Helical" evidence="7">
    <location>
        <begin position="382"/>
        <end position="402"/>
    </location>
</feature>
<feature type="transmembrane region" description="Helical" evidence="7">
    <location>
        <begin position="170"/>
        <end position="189"/>
    </location>
</feature>
<dbReference type="InterPro" id="IPR002293">
    <property type="entry name" value="AA/rel_permease1"/>
</dbReference>
<dbReference type="GO" id="GO:0016020">
    <property type="term" value="C:membrane"/>
    <property type="evidence" value="ECO:0007669"/>
    <property type="project" value="UniProtKB-SubCell"/>
</dbReference>
<evidence type="ECO:0000256" key="5">
    <source>
        <dbReference type="ARBA" id="ARBA00023136"/>
    </source>
</evidence>
<dbReference type="InterPro" id="IPR004840">
    <property type="entry name" value="Amino_acid_permease_CS"/>
</dbReference>
<feature type="compositionally biased region" description="Basic and acidic residues" evidence="6">
    <location>
        <begin position="1"/>
        <end position="27"/>
    </location>
</feature>
<dbReference type="EMBL" id="CABFOC020000040">
    <property type="protein sequence ID" value="CAH0051472.1"/>
    <property type="molecule type" value="Genomic_DNA"/>
</dbReference>
<keyword evidence="2" id="KW-0813">Transport</keyword>
<evidence type="ECO:0000256" key="3">
    <source>
        <dbReference type="ARBA" id="ARBA00022692"/>
    </source>
</evidence>
<dbReference type="GO" id="GO:0022857">
    <property type="term" value="F:transmembrane transporter activity"/>
    <property type="evidence" value="ECO:0007669"/>
    <property type="project" value="InterPro"/>
</dbReference>
<accession>A0A9P0EJG1</accession>
<keyword evidence="3 7" id="KW-0812">Transmembrane</keyword>
<evidence type="ECO:0000256" key="6">
    <source>
        <dbReference type="SAM" id="MobiDB-lite"/>
    </source>
</evidence>
<feature type="transmembrane region" description="Helical" evidence="7">
    <location>
        <begin position="321"/>
        <end position="350"/>
    </location>
</feature>
<dbReference type="PIRSF" id="PIRSF006060">
    <property type="entry name" value="AA_transporter"/>
    <property type="match status" value="1"/>
</dbReference>
<dbReference type="Gene3D" id="1.20.1740.10">
    <property type="entry name" value="Amino acid/polyamine transporter I"/>
    <property type="match status" value="1"/>
</dbReference>
<keyword evidence="9" id="KW-1185">Reference proteome</keyword>
<keyword evidence="4 7" id="KW-1133">Transmembrane helix</keyword>
<dbReference type="PANTHER" id="PTHR45649:SF7">
    <property type="entry name" value="CHOLINE TRANSPORT PROTEIN"/>
    <property type="match status" value="1"/>
</dbReference>
<evidence type="ECO:0000256" key="1">
    <source>
        <dbReference type="ARBA" id="ARBA00004141"/>
    </source>
</evidence>
<dbReference type="AlphaFoldDB" id="A0A9P0EJG1"/>
<dbReference type="PROSITE" id="PS00218">
    <property type="entry name" value="AMINO_ACID_PERMEASE_1"/>
    <property type="match status" value="1"/>
</dbReference>
<evidence type="ECO:0000313" key="9">
    <source>
        <dbReference type="Proteomes" id="UP000775872"/>
    </source>
</evidence>
<protein>
    <recommendedName>
        <fullName evidence="10">Choline transport protein</fullName>
    </recommendedName>
</protein>
<feature type="transmembrane region" description="Helical" evidence="7">
    <location>
        <begin position="443"/>
        <end position="467"/>
    </location>
</feature>
<evidence type="ECO:0000256" key="2">
    <source>
        <dbReference type="ARBA" id="ARBA00022448"/>
    </source>
</evidence>
<evidence type="ECO:0000313" key="8">
    <source>
        <dbReference type="EMBL" id="CAH0051472.1"/>
    </source>
</evidence>
<feature type="transmembrane region" description="Helical" evidence="7">
    <location>
        <begin position="48"/>
        <end position="67"/>
    </location>
</feature>
<dbReference type="PANTHER" id="PTHR45649">
    <property type="entry name" value="AMINO-ACID PERMEASE BAT1"/>
    <property type="match status" value="1"/>
</dbReference>